<evidence type="ECO:0000313" key="1">
    <source>
        <dbReference type="EMBL" id="MBO0340260.1"/>
    </source>
</evidence>
<gene>
    <name evidence="1" type="ORF">J0654_01330</name>
</gene>
<name>A0ABS3FAS8_9FLAO</name>
<comment type="caution">
    <text evidence="1">The sequence shown here is derived from an EMBL/GenBank/DDBJ whole genome shotgun (WGS) entry which is preliminary data.</text>
</comment>
<accession>A0ABS3FAS8</accession>
<keyword evidence="2" id="KW-1185">Reference proteome</keyword>
<dbReference type="RefSeq" id="WP_207025918.1">
    <property type="nucleotide sequence ID" value="NZ_JAFLNM010000001.1"/>
</dbReference>
<sequence>MKVILSEIFIEKSSQSFYSKDELMTLEIKKEFIQRLARYYNISYISNSSKENTLCYANSSSVRFEYRSNFTKKDIIVYLRSTLKQDIFDIETENVTFR</sequence>
<protein>
    <recommendedName>
        <fullName evidence="3">DUF4974 domain-containing protein</fullName>
    </recommendedName>
</protein>
<organism evidence="1 2">
    <name type="scientific">Flagellimonas profundi</name>
    <dbReference type="NCBI Taxonomy" id="2915620"/>
    <lineage>
        <taxon>Bacteria</taxon>
        <taxon>Pseudomonadati</taxon>
        <taxon>Bacteroidota</taxon>
        <taxon>Flavobacteriia</taxon>
        <taxon>Flavobacteriales</taxon>
        <taxon>Flavobacteriaceae</taxon>
        <taxon>Flagellimonas</taxon>
    </lineage>
</organism>
<proteinExistence type="predicted"/>
<dbReference type="EMBL" id="JAFLNM010000001">
    <property type="protein sequence ID" value="MBO0340260.1"/>
    <property type="molecule type" value="Genomic_DNA"/>
</dbReference>
<evidence type="ECO:0008006" key="3">
    <source>
        <dbReference type="Google" id="ProtNLM"/>
    </source>
</evidence>
<evidence type="ECO:0000313" key="2">
    <source>
        <dbReference type="Proteomes" id="UP000664807"/>
    </source>
</evidence>
<reference evidence="1 2" key="1">
    <citation type="submission" date="2021-03" db="EMBL/GenBank/DDBJ databases">
        <title>Muricauda lutimaris sp. nov. and Muricauda ruestringensis sp. nov, two marine members of the Flavobacteriaceae isolated from deep sea sediments of Western Pacific.</title>
        <authorList>
            <person name="Zhao S."/>
            <person name="Liu R."/>
        </authorList>
    </citation>
    <scope>NUCLEOTIDE SEQUENCE [LARGE SCALE GENOMIC DNA]</scope>
    <source>
        <strain evidence="1 2">BC31-3-A3</strain>
    </source>
</reference>
<dbReference type="Proteomes" id="UP000664807">
    <property type="component" value="Unassembled WGS sequence"/>
</dbReference>